<keyword evidence="1" id="KW-0732">Signal</keyword>
<dbReference type="OrthoDB" id="7858915at2759"/>
<proteinExistence type="predicted"/>
<reference evidence="2" key="1">
    <citation type="submission" date="2025-08" db="UniProtKB">
        <authorList>
            <consortium name="RefSeq"/>
        </authorList>
    </citation>
    <scope>IDENTIFICATION</scope>
</reference>
<name>A0A6P4E8S5_DRORH</name>
<sequence>MKSITLLFLVLVSATCVLTTRANTIGSAEESLDNDFAYELELDQLLDDLDMDNDYMDVEDLGFIRSCRRILWRALRTLLGTNCIIKEVVNILNSSKNYVSAIRACGTEVPKDVAKVVESVNKIIQICDSIINLRSKLCAKEKSIVTKVYNSFKCFWKVFRATLRLVRQIPRALRLIAKLPANTGSCLLRATNEVKVSFNSFLPNINVCLKV</sequence>
<feature type="signal peptide" evidence="1">
    <location>
        <begin position="1"/>
        <end position="22"/>
    </location>
</feature>
<dbReference type="GeneID" id="108041125"/>
<dbReference type="AlphaFoldDB" id="A0A6P4E8S5"/>
<evidence type="ECO:0000313" key="2">
    <source>
        <dbReference type="RefSeq" id="XP_016974420.1"/>
    </source>
</evidence>
<dbReference type="RefSeq" id="XP_016974420.1">
    <property type="nucleotide sequence ID" value="XM_017118931.1"/>
</dbReference>
<evidence type="ECO:0000256" key="1">
    <source>
        <dbReference type="SAM" id="SignalP"/>
    </source>
</evidence>
<feature type="chain" id="PRO_5027604927" evidence="1">
    <location>
        <begin position="23"/>
        <end position="211"/>
    </location>
</feature>
<gene>
    <name evidence="2" type="primary">LOC108041125</name>
</gene>
<accession>A0A6P4E8S5</accession>
<protein>
    <submittedName>
        <fullName evidence="2">Uncharacterized protein LOC108041125</fullName>
    </submittedName>
</protein>
<organism evidence="2">
    <name type="scientific">Drosophila rhopaloa</name>
    <name type="common">Fruit fly</name>
    <dbReference type="NCBI Taxonomy" id="1041015"/>
    <lineage>
        <taxon>Eukaryota</taxon>
        <taxon>Metazoa</taxon>
        <taxon>Ecdysozoa</taxon>
        <taxon>Arthropoda</taxon>
        <taxon>Hexapoda</taxon>
        <taxon>Insecta</taxon>
        <taxon>Pterygota</taxon>
        <taxon>Neoptera</taxon>
        <taxon>Endopterygota</taxon>
        <taxon>Diptera</taxon>
        <taxon>Brachycera</taxon>
        <taxon>Muscomorpha</taxon>
        <taxon>Ephydroidea</taxon>
        <taxon>Drosophilidae</taxon>
        <taxon>Drosophila</taxon>
        <taxon>Sophophora</taxon>
    </lineage>
</organism>
<dbReference type="RefSeq" id="XP_016974420.2">
    <property type="nucleotide sequence ID" value="XM_017118931.2"/>
</dbReference>